<gene>
    <name evidence="7" type="ORF">PZ740_13240</name>
</gene>
<evidence type="ECO:0000313" key="7">
    <source>
        <dbReference type="EMBL" id="MDF1587345.1"/>
    </source>
</evidence>
<keyword evidence="3 6" id="KW-0812">Transmembrane</keyword>
<feature type="transmembrane region" description="Helical" evidence="6">
    <location>
        <begin position="144"/>
        <end position="165"/>
    </location>
</feature>
<feature type="transmembrane region" description="Helical" evidence="6">
    <location>
        <begin position="74"/>
        <end position="97"/>
    </location>
</feature>
<keyword evidence="2" id="KW-1003">Cell membrane</keyword>
<comment type="subcellular location">
    <subcellularLocation>
        <location evidence="1">Cell membrane</location>
        <topology evidence="1">Multi-pass membrane protein</topology>
    </subcellularLocation>
</comment>
<dbReference type="AlphaFoldDB" id="A0AAP3XTK1"/>
<keyword evidence="8" id="KW-1185">Reference proteome</keyword>
<dbReference type="InterPro" id="IPR022791">
    <property type="entry name" value="L-PG_synthase/AglD"/>
</dbReference>
<keyword evidence="5 6" id="KW-0472">Membrane</keyword>
<evidence type="ECO:0000256" key="3">
    <source>
        <dbReference type="ARBA" id="ARBA00022692"/>
    </source>
</evidence>
<protein>
    <submittedName>
        <fullName evidence="7">Lysylphosphatidylglycerol synthase transmembrane domain-containing protein</fullName>
    </submittedName>
</protein>
<comment type="caution">
    <text evidence="7">The sequence shown here is derived from an EMBL/GenBank/DDBJ whole genome shotgun (WGS) entry which is preliminary data.</text>
</comment>
<dbReference type="PANTHER" id="PTHR39087:SF2">
    <property type="entry name" value="UPF0104 MEMBRANE PROTEIN MJ1595"/>
    <property type="match status" value="1"/>
</dbReference>
<dbReference type="Proteomes" id="UP001301140">
    <property type="component" value="Unassembled WGS sequence"/>
</dbReference>
<proteinExistence type="predicted"/>
<accession>A0AAP3XTK1</accession>
<feature type="transmembrane region" description="Helical" evidence="6">
    <location>
        <begin position="248"/>
        <end position="281"/>
    </location>
</feature>
<feature type="transmembrane region" description="Helical" evidence="6">
    <location>
        <begin position="216"/>
        <end position="242"/>
    </location>
</feature>
<feature type="transmembrane region" description="Helical" evidence="6">
    <location>
        <begin position="288"/>
        <end position="312"/>
    </location>
</feature>
<dbReference type="EMBL" id="JARGEQ010000126">
    <property type="protein sequence ID" value="MDF1587345.1"/>
    <property type="molecule type" value="Genomic_DNA"/>
</dbReference>
<dbReference type="GO" id="GO:0005886">
    <property type="term" value="C:plasma membrane"/>
    <property type="evidence" value="ECO:0007669"/>
    <property type="project" value="UniProtKB-SubCell"/>
</dbReference>
<organism evidence="7 8">
    <name type="scientific">Marinimicrococcus flavescens</name>
    <dbReference type="NCBI Taxonomy" id="3031815"/>
    <lineage>
        <taxon>Bacteria</taxon>
        <taxon>Pseudomonadati</taxon>
        <taxon>Pseudomonadota</taxon>
        <taxon>Alphaproteobacteria</taxon>
        <taxon>Geminicoccales</taxon>
        <taxon>Geminicoccaceae</taxon>
        <taxon>Marinimicrococcus</taxon>
    </lineage>
</organism>
<feature type="transmembrane region" description="Helical" evidence="6">
    <location>
        <begin position="117"/>
        <end position="137"/>
    </location>
</feature>
<name>A0AAP3XTK1_9PROT</name>
<sequence length="341" mass="36356">MPWVSGLLGVAILVYVLRGFRLERFVEVLDEADLRFLLLLPAALLVEQTLRAWKWRQLLAPFARVGPLRLLGSIMAGQLLAILIPLGVGAVARSWLVARRERLELPTVLATVAVDRLVDGVVFALLVPVALLNVAFVDQAGIRGLLFWIGTGSFVLLSTLLLLLVRSQDGLLAAEGRMVRTAGRLPFGVGERAVGMAAAFARGGAWPREPRRGVRVVGASLLIKPLAATHFLWAGLAFGVVLEPGDYLFLLVCLGFVGILGYFARAAGSFLLGAVFALGLLGVAEEQALAMALAVEGTNLLSIALIGALALWQQGVALAEADLDPSALEDRGQYRIDKGQG</sequence>
<evidence type="ECO:0000256" key="5">
    <source>
        <dbReference type="ARBA" id="ARBA00023136"/>
    </source>
</evidence>
<evidence type="ECO:0000313" key="8">
    <source>
        <dbReference type="Proteomes" id="UP001301140"/>
    </source>
</evidence>
<evidence type="ECO:0000256" key="6">
    <source>
        <dbReference type="SAM" id="Phobius"/>
    </source>
</evidence>
<dbReference type="RefSeq" id="WP_327789763.1">
    <property type="nucleotide sequence ID" value="NZ_JARGEQ010000126.1"/>
</dbReference>
<evidence type="ECO:0000256" key="4">
    <source>
        <dbReference type="ARBA" id="ARBA00022989"/>
    </source>
</evidence>
<keyword evidence="4 6" id="KW-1133">Transmembrane helix</keyword>
<dbReference type="PANTHER" id="PTHR39087">
    <property type="entry name" value="UPF0104 MEMBRANE PROTEIN MJ1595"/>
    <property type="match status" value="1"/>
</dbReference>
<reference evidence="7 8" key="1">
    <citation type="submission" date="2023-03" db="EMBL/GenBank/DDBJ databases">
        <title>YIM 152171 draft genome.</title>
        <authorList>
            <person name="Yang Z."/>
        </authorList>
    </citation>
    <scope>NUCLEOTIDE SEQUENCE [LARGE SCALE GENOMIC DNA]</scope>
    <source>
        <strain evidence="7 8">YIM 152171</strain>
    </source>
</reference>
<evidence type="ECO:0000256" key="1">
    <source>
        <dbReference type="ARBA" id="ARBA00004651"/>
    </source>
</evidence>
<evidence type="ECO:0000256" key="2">
    <source>
        <dbReference type="ARBA" id="ARBA00022475"/>
    </source>
</evidence>
<dbReference type="Pfam" id="PF03706">
    <property type="entry name" value="LPG_synthase_TM"/>
    <property type="match status" value="1"/>
</dbReference>